<keyword evidence="2" id="KW-1185">Reference proteome</keyword>
<protein>
    <submittedName>
        <fullName evidence="1">Uncharacterized protein</fullName>
    </submittedName>
</protein>
<evidence type="ECO:0000313" key="1">
    <source>
        <dbReference type="EMBL" id="MEZ8211806.1"/>
    </source>
</evidence>
<comment type="caution">
    <text evidence="1">The sequence shown here is derived from an EMBL/GenBank/DDBJ whole genome shotgun (WGS) entry which is preliminary data.</text>
</comment>
<dbReference type="RefSeq" id="WP_371720591.1">
    <property type="nucleotide sequence ID" value="NZ_JBGOOF010000076.1"/>
</dbReference>
<dbReference type="EMBL" id="JBGOOS010000081">
    <property type="protein sequence ID" value="MEZ8211806.1"/>
    <property type="molecule type" value="Genomic_DNA"/>
</dbReference>
<name>A0ABV4MQK0_9VIBR</name>
<sequence length="71" mass="8211">MNSHKYNDHNQITSLTPFQKSKTAFLIEGLDTFDAENKPYHVDEWDFSTSHKVGVICSSQTGHFIKRHFVV</sequence>
<dbReference type="Proteomes" id="UP001569151">
    <property type="component" value="Unassembled WGS sequence"/>
</dbReference>
<accession>A0ABV4MQK0</accession>
<organism evidence="1 2">
    <name type="scientific">Vibrio bivalvicida</name>
    <dbReference type="NCBI Taxonomy" id="1276888"/>
    <lineage>
        <taxon>Bacteria</taxon>
        <taxon>Pseudomonadati</taxon>
        <taxon>Pseudomonadota</taxon>
        <taxon>Gammaproteobacteria</taxon>
        <taxon>Vibrionales</taxon>
        <taxon>Vibrionaceae</taxon>
        <taxon>Vibrio</taxon>
        <taxon>Vibrio oreintalis group</taxon>
    </lineage>
</organism>
<evidence type="ECO:0000313" key="2">
    <source>
        <dbReference type="Proteomes" id="UP001569151"/>
    </source>
</evidence>
<proteinExistence type="predicted"/>
<feature type="non-terminal residue" evidence="1">
    <location>
        <position position="71"/>
    </location>
</feature>
<reference evidence="1 2" key="1">
    <citation type="submission" date="2024-06" db="EMBL/GenBank/DDBJ databases">
        <authorList>
            <person name="Steensen K."/>
            <person name="Seneca J."/>
            <person name="Bartlau N."/>
            <person name="Yu A.X."/>
            <person name="Polz M.F."/>
        </authorList>
    </citation>
    <scope>NUCLEOTIDE SEQUENCE [LARGE SCALE GENOMIC DNA]</scope>
    <source>
        <strain evidence="1 2">1F146</strain>
    </source>
</reference>
<gene>
    <name evidence="1" type="ORF">ACED39_23935</name>
</gene>